<feature type="domain" description="EamA" evidence="6">
    <location>
        <begin position="148"/>
        <end position="285"/>
    </location>
</feature>
<dbReference type="KEGG" id="kvl:KVU_2168"/>
<reference evidence="7 8" key="1">
    <citation type="journal article" date="2011" name="J. Bacteriol.">
        <title>Complete genome sequence of the industrial strain Ketogulonicigenium vulgare WSH-001.</title>
        <authorList>
            <person name="Liu L."/>
            <person name="Li Y."/>
            <person name="Zhang J."/>
            <person name="Zhou Z."/>
            <person name="Liu J."/>
            <person name="Li X."/>
            <person name="Zhou J."/>
            <person name="Du G."/>
            <person name="Wang L."/>
            <person name="Chen J."/>
        </authorList>
    </citation>
    <scope>NUCLEOTIDE SEQUENCE [LARGE SCALE GENOMIC DNA]</scope>
    <source>
        <strain evidence="7 8">WSH-001</strain>
    </source>
</reference>
<dbReference type="Pfam" id="PF00892">
    <property type="entry name" value="EamA"/>
    <property type="match status" value="2"/>
</dbReference>
<organism evidence="7 8">
    <name type="scientific">Ketogulonicigenium vulgare (strain WSH-001)</name>
    <dbReference type="NCBI Taxonomy" id="759362"/>
    <lineage>
        <taxon>Bacteria</taxon>
        <taxon>Pseudomonadati</taxon>
        <taxon>Pseudomonadota</taxon>
        <taxon>Alphaproteobacteria</taxon>
        <taxon>Rhodobacterales</taxon>
        <taxon>Roseobacteraceae</taxon>
        <taxon>Ketogulonicigenium</taxon>
    </lineage>
</organism>
<feature type="transmembrane region" description="Helical" evidence="5">
    <location>
        <begin position="242"/>
        <end position="262"/>
    </location>
</feature>
<feature type="transmembrane region" description="Helical" evidence="5">
    <location>
        <begin position="123"/>
        <end position="139"/>
    </location>
</feature>
<dbReference type="eggNOG" id="COG0697">
    <property type="taxonomic scope" value="Bacteria"/>
</dbReference>
<dbReference type="HOGENOM" id="CLU_033863_20_0_5"/>
<accession>F9Y5T2</accession>
<dbReference type="InterPro" id="IPR050638">
    <property type="entry name" value="AA-Vitamin_Transporters"/>
</dbReference>
<keyword evidence="3 5" id="KW-1133">Transmembrane helix</keyword>
<dbReference type="InterPro" id="IPR000620">
    <property type="entry name" value="EamA_dom"/>
</dbReference>
<keyword evidence="8" id="KW-1185">Reference proteome</keyword>
<feature type="transmembrane region" description="Helical" evidence="5">
    <location>
        <begin position="39"/>
        <end position="59"/>
    </location>
</feature>
<evidence type="ECO:0000313" key="8">
    <source>
        <dbReference type="Proteomes" id="UP000000692"/>
    </source>
</evidence>
<protein>
    <submittedName>
        <fullName evidence="7">Permease of the drug/metabolite transporter (DMT) superfamily protein</fullName>
    </submittedName>
</protein>
<comment type="subcellular location">
    <subcellularLocation>
        <location evidence="1">Membrane</location>
        <topology evidence="1">Multi-pass membrane protein</topology>
    </subcellularLocation>
</comment>
<feature type="transmembrane region" description="Helical" evidence="5">
    <location>
        <begin position="66"/>
        <end position="86"/>
    </location>
</feature>
<proteinExistence type="predicted"/>
<feature type="transmembrane region" description="Helical" evidence="5">
    <location>
        <begin position="12"/>
        <end position="33"/>
    </location>
</feature>
<gene>
    <name evidence="7" type="ordered locus">KVU_2168</name>
</gene>
<evidence type="ECO:0000256" key="3">
    <source>
        <dbReference type="ARBA" id="ARBA00022989"/>
    </source>
</evidence>
<dbReference type="Proteomes" id="UP000000692">
    <property type="component" value="Chromosome"/>
</dbReference>
<feature type="transmembrane region" description="Helical" evidence="5">
    <location>
        <begin position="145"/>
        <end position="166"/>
    </location>
</feature>
<feature type="transmembrane region" description="Helical" evidence="5">
    <location>
        <begin position="209"/>
        <end position="230"/>
    </location>
</feature>
<feature type="domain" description="EamA" evidence="6">
    <location>
        <begin position="14"/>
        <end position="138"/>
    </location>
</feature>
<dbReference type="SUPFAM" id="SSF103481">
    <property type="entry name" value="Multidrug resistance efflux transporter EmrE"/>
    <property type="match status" value="2"/>
</dbReference>
<name>F9Y5T2_KETVW</name>
<feature type="transmembrane region" description="Helical" evidence="5">
    <location>
        <begin position="98"/>
        <end position="116"/>
    </location>
</feature>
<dbReference type="GO" id="GO:0016020">
    <property type="term" value="C:membrane"/>
    <property type="evidence" value="ECO:0007669"/>
    <property type="project" value="UniProtKB-SubCell"/>
</dbReference>
<dbReference type="PANTHER" id="PTHR32322:SF9">
    <property type="entry name" value="AMINO-ACID METABOLITE EFFLUX PUMP-RELATED"/>
    <property type="match status" value="1"/>
</dbReference>
<evidence type="ECO:0000256" key="1">
    <source>
        <dbReference type="ARBA" id="ARBA00004141"/>
    </source>
</evidence>
<evidence type="ECO:0000256" key="2">
    <source>
        <dbReference type="ARBA" id="ARBA00022692"/>
    </source>
</evidence>
<dbReference type="EMBL" id="CP002018">
    <property type="protein sequence ID" value="AEM42007.1"/>
    <property type="molecule type" value="Genomic_DNA"/>
</dbReference>
<sequence length="292" mass="31539">MLVPRSLRPIDIAFFTCICLVWAINLIVSRVLFTTFDVAPIFYATLRFILVAVILSPLLFPLPPRVWGFVGIGLLMGGLHFGLNFMSLATAPAGTVSIVLQSSVPFTAVLSWLLLAEVITLRMTLGIILSLCGVLVVIWKPGTSLLEPGLIFALGSAGCIALGSVLLKRMPPIGPYRFQAWSAAVSIIPLVIMTYLLEFDRWGSAVAVGWPFWGALAFSVLLVTMFSHVGYIRLLQRYPASLMASLGLMMPLMTIALGAVLLDEQVSLIMLAGAAIAIAGFVVVLWAPRPRP</sequence>
<dbReference type="AlphaFoldDB" id="F9Y5T2"/>
<dbReference type="PANTHER" id="PTHR32322">
    <property type="entry name" value="INNER MEMBRANE TRANSPORTER"/>
    <property type="match status" value="1"/>
</dbReference>
<evidence type="ECO:0000259" key="6">
    <source>
        <dbReference type="Pfam" id="PF00892"/>
    </source>
</evidence>
<feature type="transmembrane region" description="Helical" evidence="5">
    <location>
        <begin position="268"/>
        <end position="287"/>
    </location>
</feature>
<evidence type="ECO:0000256" key="5">
    <source>
        <dbReference type="SAM" id="Phobius"/>
    </source>
</evidence>
<keyword evidence="4 5" id="KW-0472">Membrane</keyword>
<evidence type="ECO:0000256" key="4">
    <source>
        <dbReference type="ARBA" id="ARBA00023136"/>
    </source>
</evidence>
<keyword evidence="2 5" id="KW-0812">Transmembrane</keyword>
<dbReference type="OrthoDB" id="7165334at2"/>
<feature type="transmembrane region" description="Helical" evidence="5">
    <location>
        <begin position="178"/>
        <end position="197"/>
    </location>
</feature>
<dbReference type="InterPro" id="IPR037185">
    <property type="entry name" value="EmrE-like"/>
</dbReference>
<evidence type="ECO:0000313" key="7">
    <source>
        <dbReference type="EMBL" id="AEM42007.1"/>
    </source>
</evidence>